<organism evidence="1 2">
    <name type="scientific">Homarus americanus</name>
    <name type="common">American lobster</name>
    <dbReference type="NCBI Taxonomy" id="6706"/>
    <lineage>
        <taxon>Eukaryota</taxon>
        <taxon>Metazoa</taxon>
        <taxon>Ecdysozoa</taxon>
        <taxon>Arthropoda</taxon>
        <taxon>Crustacea</taxon>
        <taxon>Multicrustacea</taxon>
        <taxon>Malacostraca</taxon>
        <taxon>Eumalacostraca</taxon>
        <taxon>Eucarida</taxon>
        <taxon>Decapoda</taxon>
        <taxon>Pleocyemata</taxon>
        <taxon>Astacidea</taxon>
        <taxon>Nephropoidea</taxon>
        <taxon>Nephropidae</taxon>
        <taxon>Homarus</taxon>
    </lineage>
</organism>
<protein>
    <submittedName>
        <fullName evidence="1">Uncharacterized protein</fullName>
    </submittedName>
</protein>
<dbReference type="Proteomes" id="UP000747542">
    <property type="component" value="Unassembled WGS sequence"/>
</dbReference>
<accession>A0A8J5JS72</accession>
<reference evidence="1" key="1">
    <citation type="journal article" date="2021" name="Sci. Adv.">
        <title>The American lobster genome reveals insights on longevity, neural, and immune adaptations.</title>
        <authorList>
            <person name="Polinski J.M."/>
            <person name="Zimin A.V."/>
            <person name="Clark K.F."/>
            <person name="Kohn A.B."/>
            <person name="Sadowski N."/>
            <person name="Timp W."/>
            <person name="Ptitsyn A."/>
            <person name="Khanna P."/>
            <person name="Romanova D.Y."/>
            <person name="Williams P."/>
            <person name="Greenwood S.J."/>
            <person name="Moroz L.L."/>
            <person name="Walt D.R."/>
            <person name="Bodnar A.G."/>
        </authorList>
    </citation>
    <scope>NUCLEOTIDE SEQUENCE</scope>
    <source>
        <strain evidence="1">GMGI-L3</strain>
    </source>
</reference>
<comment type="caution">
    <text evidence="1">The sequence shown here is derived from an EMBL/GenBank/DDBJ whole genome shotgun (WGS) entry which is preliminary data.</text>
</comment>
<gene>
    <name evidence="1" type="ORF">Hamer_G004386</name>
</gene>
<proteinExistence type="predicted"/>
<evidence type="ECO:0000313" key="1">
    <source>
        <dbReference type="EMBL" id="KAG7163276.1"/>
    </source>
</evidence>
<keyword evidence="2" id="KW-1185">Reference proteome</keyword>
<dbReference type="AlphaFoldDB" id="A0A8J5JS72"/>
<name>A0A8J5JS72_HOMAM</name>
<evidence type="ECO:0000313" key="2">
    <source>
        <dbReference type="Proteomes" id="UP000747542"/>
    </source>
</evidence>
<sequence length="65" mass="7661">MNHRHPHQNYTSGRQGYVSCYPPYSAHLHYHWWPLIQHTRLTSLAALSHVNTCLVPGHRRLALDY</sequence>
<dbReference type="EMBL" id="JAHLQT010026473">
    <property type="protein sequence ID" value="KAG7163276.1"/>
    <property type="molecule type" value="Genomic_DNA"/>
</dbReference>